<keyword evidence="2" id="KW-0240">DNA-directed RNA polymerase</keyword>
<dbReference type="AlphaFoldDB" id="V9VLR5"/>
<gene>
    <name evidence="8" type="primary">rpb1</name>
</gene>
<sequence length="69" mass="7564">DRKNLPASACLLIFKKIPHADLHIMGLSTDEARTEWMILTVLPVPRVMSSPSVAADGGTLRGEDDLTYQ</sequence>
<keyword evidence="3" id="KW-0808">Transferase</keyword>
<evidence type="ECO:0000256" key="5">
    <source>
        <dbReference type="ARBA" id="ARBA00023163"/>
    </source>
</evidence>
<protein>
    <recommendedName>
        <fullName evidence="1">DNA-directed RNA polymerase</fullName>
        <ecNumber evidence="1">2.7.7.6</ecNumber>
    </recommendedName>
</protein>
<evidence type="ECO:0000259" key="7">
    <source>
        <dbReference type="Pfam" id="PF04997"/>
    </source>
</evidence>
<dbReference type="EMBL" id="KF706506">
    <property type="protein sequence ID" value="AHC98073.1"/>
    <property type="molecule type" value="Genomic_DNA"/>
</dbReference>
<dbReference type="Pfam" id="PF04997">
    <property type="entry name" value="RNA_pol_Rpb1_1"/>
    <property type="match status" value="1"/>
</dbReference>
<organism evidence="8">
    <name type="scientific">Erythrobasidium hasegawianum</name>
    <dbReference type="NCBI Taxonomy" id="5414"/>
    <lineage>
        <taxon>Eukaryota</taxon>
        <taxon>Fungi</taxon>
        <taxon>Dikarya</taxon>
        <taxon>Basidiomycota</taxon>
        <taxon>Pucciniomycotina</taxon>
        <taxon>Cystobasidiomycetes</taxon>
        <taxon>Erythrobasidiales</taxon>
        <taxon>Erythrobasidiaceae</taxon>
        <taxon>Erythrobasidium</taxon>
    </lineage>
</organism>
<feature type="region of interest" description="Disordered" evidence="6">
    <location>
        <begin position="49"/>
        <end position="69"/>
    </location>
</feature>
<dbReference type="SUPFAM" id="SSF64484">
    <property type="entry name" value="beta and beta-prime subunits of DNA dependent RNA-polymerase"/>
    <property type="match status" value="1"/>
</dbReference>
<evidence type="ECO:0000256" key="1">
    <source>
        <dbReference type="ARBA" id="ARBA00012418"/>
    </source>
</evidence>
<feature type="non-terminal residue" evidence="8">
    <location>
        <position position="1"/>
    </location>
</feature>
<keyword evidence="4" id="KW-0548">Nucleotidyltransferase</keyword>
<dbReference type="InterPro" id="IPR007080">
    <property type="entry name" value="RNA_pol_Rpb1_1"/>
</dbReference>
<name>V9VLR5_9BASI</name>
<dbReference type="GO" id="GO:0003899">
    <property type="term" value="F:DNA-directed RNA polymerase activity"/>
    <property type="evidence" value="ECO:0007669"/>
    <property type="project" value="UniProtKB-EC"/>
</dbReference>
<evidence type="ECO:0000313" key="8">
    <source>
        <dbReference type="EMBL" id="AHC98073.1"/>
    </source>
</evidence>
<reference evidence="8" key="1">
    <citation type="submission" date="2013-09" db="EMBL/GenBank/DDBJ databases">
        <title>Monillielliomycetes and Malasseziomycetes, two new classes in Ustilaginomycotina.</title>
        <authorList>
            <person name="Wang Q.-M."/>
            <person name="Bai F.-Y."/>
            <person name="Boekhout T."/>
        </authorList>
    </citation>
    <scope>NUCLEOTIDE SEQUENCE</scope>
    <source>
        <strain evidence="8">AS2.1923</strain>
    </source>
</reference>
<evidence type="ECO:0000256" key="3">
    <source>
        <dbReference type="ARBA" id="ARBA00022679"/>
    </source>
</evidence>
<proteinExistence type="predicted"/>
<dbReference type="GO" id="GO:0006351">
    <property type="term" value="P:DNA-templated transcription"/>
    <property type="evidence" value="ECO:0007669"/>
    <property type="project" value="InterPro"/>
</dbReference>
<keyword evidence="5" id="KW-0804">Transcription</keyword>
<accession>V9VLR5</accession>
<evidence type="ECO:0000256" key="2">
    <source>
        <dbReference type="ARBA" id="ARBA00022478"/>
    </source>
</evidence>
<dbReference type="GO" id="GO:0003677">
    <property type="term" value="F:DNA binding"/>
    <property type="evidence" value="ECO:0007669"/>
    <property type="project" value="InterPro"/>
</dbReference>
<evidence type="ECO:0000256" key="6">
    <source>
        <dbReference type="SAM" id="MobiDB-lite"/>
    </source>
</evidence>
<dbReference type="GO" id="GO:0000428">
    <property type="term" value="C:DNA-directed RNA polymerase complex"/>
    <property type="evidence" value="ECO:0007669"/>
    <property type="project" value="UniProtKB-KW"/>
</dbReference>
<evidence type="ECO:0000256" key="4">
    <source>
        <dbReference type="ARBA" id="ARBA00022695"/>
    </source>
</evidence>
<feature type="non-terminal residue" evidence="8">
    <location>
        <position position="69"/>
    </location>
</feature>
<dbReference type="EC" id="2.7.7.6" evidence="1"/>
<feature type="domain" description="RNA polymerase Rpb1" evidence="7">
    <location>
        <begin position="4"/>
        <end position="69"/>
    </location>
</feature>